<accession>A0A552V9E5</accession>
<dbReference type="Proteomes" id="UP000320643">
    <property type="component" value="Unassembled WGS sequence"/>
</dbReference>
<organism evidence="1 2">
    <name type="scientific">Flavobacterium zepuense</name>
    <dbReference type="NCBI Taxonomy" id="2593302"/>
    <lineage>
        <taxon>Bacteria</taxon>
        <taxon>Pseudomonadati</taxon>
        <taxon>Bacteroidota</taxon>
        <taxon>Flavobacteriia</taxon>
        <taxon>Flavobacteriales</taxon>
        <taxon>Flavobacteriaceae</taxon>
        <taxon>Flavobacterium</taxon>
    </lineage>
</organism>
<proteinExistence type="predicted"/>
<dbReference type="AlphaFoldDB" id="A0A552V9E5"/>
<evidence type="ECO:0000313" key="2">
    <source>
        <dbReference type="Proteomes" id="UP000320643"/>
    </source>
</evidence>
<sequence length="182" mass="20996">MNTHIAKELIEMANHDLHVREKLLNEGKLTSGYNPDMERVHRINAARLEEIIDAIGYPTTSKVGKEASDAAWLIVQHAISEPALMKRCYAIFIEIGDDINPQNLAYLYDRICYFEGKPQKYGTQFDDRGMYPVEDKAEMVRLREALHLKPHDEGVILEHQAGHDLHPSDSEFNKWRKEVGWI</sequence>
<reference evidence="1 2" key="1">
    <citation type="submission" date="2019-07" db="EMBL/GenBank/DDBJ databases">
        <title>Flavobacterium sp. nov., isolated from glacier ice.</title>
        <authorList>
            <person name="Liu Q."/>
            <person name="Xin Y.-H."/>
        </authorList>
    </citation>
    <scope>NUCLEOTIDE SEQUENCE [LARGE SCALE GENOMIC DNA]</scope>
    <source>
        <strain evidence="1 2">ZT4R6</strain>
    </source>
</reference>
<dbReference type="RefSeq" id="WP_143371316.1">
    <property type="nucleotide sequence ID" value="NZ_VJVZ01000001.1"/>
</dbReference>
<dbReference type="Pfam" id="PF20329">
    <property type="entry name" value="DUF6624"/>
    <property type="match status" value="1"/>
</dbReference>
<evidence type="ECO:0000313" key="1">
    <source>
        <dbReference type="EMBL" id="TRW27090.1"/>
    </source>
</evidence>
<comment type="caution">
    <text evidence="1">The sequence shown here is derived from an EMBL/GenBank/DDBJ whole genome shotgun (WGS) entry which is preliminary data.</text>
</comment>
<gene>
    <name evidence="1" type="ORF">FMM05_00115</name>
</gene>
<protein>
    <submittedName>
        <fullName evidence="1">Uncharacterized protein</fullName>
    </submittedName>
</protein>
<keyword evidence="2" id="KW-1185">Reference proteome</keyword>
<dbReference type="EMBL" id="VJVZ01000001">
    <property type="protein sequence ID" value="TRW27090.1"/>
    <property type="molecule type" value="Genomic_DNA"/>
</dbReference>
<dbReference type="InterPro" id="IPR046732">
    <property type="entry name" value="DUF6624"/>
</dbReference>
<dbReference type="OrthoDB" id="2989458at2"/>
<name>A0A552V9E5_9FLAO</name>